<evidence type="ECO:0000313" key="3">
    <source>
        <dbReference type="EMBL" id="KHF42958.1"/>
    </source>
</evidence>
<dbReference type="Proteomes" id="UP000030848">
    <property type="component" value="Unassembled WGS sequence"/>
</dbReference>
<dbReference type="GO" id="GO:0016616">
    <property type="term" value="F:oxidoreductase activity, acting on the CH-OH group of donors, NAD or NADP as acceptor"/>
    <property type="evidence" value="ECO:0007669"/>
    <property type="project" value="TreeGrafter"/>
</dbReference>
<dbReference type="AlphaFoldDB" id="A0A837D7Z9"/>
<dbReference type="EMBL" id="JRZE01000006">
    <property type="protein sequence ID" value="KHF42958.1"/>
    <property type="molecule type" value="Genomic_DNA"/>
</dbReference>
<accession>A0A837D7Z9</accession>
<dbReference type="OrthoDB" id="517007at2"/>
<reference evidence="3 4" key="1">
    <citation type="submission" date="2014-10" db="EMBL/GenBank/DDBJ databases">
        <title>Genome sequence of Micropolyspora internatus JCM3315.</title>
        <authorList>
            <person name="Shin S.-K."/>
            <person name="Yi H."/>
        </authorList>
    </citation>
    <scope>NUCLEOTIDE SEQUENCE [LARGE SCALE GENOMIC DNA]</scope>
    <source>
        <strain evidence="3 4">JCM 3315</strain>
    </source>
</reference>
<protein>
    <submittedName>
        <fullName evidence="3">Short-chain dehydrogenase</fullName>
    </submittedName>
</protein>
<dbReference type="SUPFAM" id="SSF51735">
    <property type="entry name" value="NAD(P)-binding Rossmann-fold domains"/>
    <property type="match status" value="1"/>
</dbReference>
<proteinExistence type="inferred from homology"/>
<gene>
    <name evidence="3" type="ORF">MINT15_31600</name>
</gene>
<keyword evidence="2" id="KW-0560">Oxidoreductase</keyword>
<dbReference type="InterPro" id="IPR002347">
    <property type="entry name" value="SDR_fam"/>
</dbReference>
<evidence type="ECO:0000256" key="2">
    <source>
        <dbReference type="ARBA" id="ARBA00023002"/>
    </source>
</evidence>
<evidence type="ECO:0000256" key="1">
    <source>
        <dbReference type="ARBA" id="ARBA00006484"/>
    </source>
</evidence>
<comment type="caution">
    <text evidence="3">The sequence shown here is derived from an EMBL/GenBank/DDBJ whole genome shotgun (WGS) entry which is preliminary data.</text>
</comment>
<dbReference type="PANTHER" id="PTHR42760">
    <property type="entry name" value="SHORT-CHAIN DEHYDROGENASES/REDUCTASES FAMILY MEMBER"/>
    <property type="match status" value="1"/>
</dbReference>
<sequence length="283" mass="29610">MDTGPGSAHVQEDRSSLSGHVVLVTGAAGGLGVSIVSRLAAEGAHVVVSDIDVDACTSIVTNLTGGDALHTALPLDVCDDHDWHTVIDHIHTRYGALHGCVNHAVIDGLTPLDSDRRDRWDRIIALGQTGVWLGMKHAGELIEHSGGGSIVNLCSIPGTVGGFGDSIAYHAVKGAIRAMTENAALHWADKGIRVNSLHPGFSPTQRALNLHPSSSRHHTASAHSPMGGFSIPAEPAAVVAFLLSDDSSHMTGSEIYANDGSDYALDMVPERGFDRGRSPSGKH</sequence>
<organism evidence="3 4">
    <name type="scientific">Saccharomonospora viridis</name>
    <dbReference type="NCBI Taxonomy" id="1852"/>
    <lineage>
        <taxon>Bacteria</taxon>
        <taxon>Bacillati</taxon>
        <taxon>Actinomycetota</taxon>
        <taxon>Actinomycetes</taxon>
        <taxon>Pseudonocardiales</taxon>
        <taxon>Pseudonocardiaceae</taxon>
        <taxon>Saccharomonospora</taxon>
    </lineage>
</organism>
<name>A0A837D7Z9_9PSEU</name>
<dbReference type="InterPro" id="IPR036291">
    <property type="entry name" value="NAD(P)-bd_dom_sf"/>
</dbReference>
<dbReference type="PANTHER" id="PTHR42760:SF133">
    <property type="entry name" value="3-OXOACYL-[ACYL-CARRIER-PROTEIN] REDUCTASE"/>
    <property type="match status" value="1"/>
</dbReference>
<evidence type="ECO:0000313" key="4">
    <source>
        <dbReference type="Proteomes" id="UP000030848"/>
    </source>
</evidence>
<dbReference type="FunFam" id="3.40.50.720:FF:000084">
    <property type="entry name" value="Short-chain dehydrogenase reductase"/>
    <property type="match status" value="1"/>
</dbReference>
<comment type="similarity">
    <text evidence="1">Belongs to the short-chain dehydrogenases/reductases (SDR) family.</text>
</comment>
<dbReference type="Gene3D" id="3.40.50.720">
    <property type="entry name" value="NAD(P)-binding Rossmann-like Domain"/>
    <property type="match status" value="1"/>
</dbReference>
<dbReference type="PRINTS" id="PR00081">
    <property type="entry name" value="GDHRDH"/>
</dbReference>
<dbReference type="Pfam" id="PF13561">
    <property type="entry name" value="adh_short_C2"/>
    <property type="match status" value="1"/>
</dbReference>